<dbReference type="Pfam" id="PF00005">
    <property type="entry name" value="ABC_tran"/>
    <property type="match status" value="1"/>
</dbReference>
<evidence type="ECO:0000256" key="9">
    <source>
        <dbReference type="ARBA" id="ARBA00023136"/>
    </source>
</evidence>
<dbReference type="InterPro" id="IPR013611">
    <property type="entry name" value="Transp-assoc_OB_typ2"/>
</dbReference>
<keyword evidence="5 11" id="KW-0067">ATP-binding</keyword>
<dbReference type="CDD" id="cd03259">
    <property type="entry name" value="ABC_Carb_Solutes_like"/>
    <property type="match status" value="1"/>
</dbReference>
<comment type="caution">
    <text evidence="11">The sequence shown here is derived from an EMBL/GenBank/DDBJ whole genome shotgun (WGS) entry which is preliminary data.</text>
</comment>
<dbReference type="Gene3D" id="3.40.50.300">
    <property type="entry name" value="P-loop containing nucleotide triphosphate hydrolases"/>
    <property type="match status" value="1"/>
</dbReference>
<keyword evidence="2" id="KW-1003">Cell membrane</keyword>
<keyword evidence="1" id="KW-0813">Transport</keyword>
<evidence type="ECO:0000259" key="10">
    <source>
        <dbReference type="PROSITE" id="PS50893"/>
    </source>
</evidence>
<dbReference type="InterPro" id="IPR015853">
    <property type="entry name" value="ABC_transpr_FbpC"/>
</dbReference>
<dbReference type="InterPro" id="IPR003439">
    <property type="entry name" value="ABC_transporter-like_ATP-bd"/>
</dbReference>
<accession>A0ABN1BAQ6</accession>
<dbReference type="SMART" id="SM00382">
    <property type="entry name" value="AAA"/>
    <property type="match status" value="1"/>
</dbReference>
<keyword evidence="8" id="KW-0406">Ion transport</keyword>
<evidence type="ECO:0000256" key="1">
    <source>
        <dbReference type="ARBA" id="ARBA00022448"/>
    </source>
</evidence>
<dbReference type="InterPro" id="IPR017871">
    <property type="entry name" value="ABC_transporter-like_CS"/>
</dbReference>
<evidence type="ECO:0000256" key="8">
    <source>
        <dbReference type="ARBA" id="ARBA00023065"/>
    </source>
</evidence>
<evidence type="ECO:0000256" key="6">
    <source>
        <dbReference type="ARBA" id="ARBA00022967"/>
    </source>
</evidence>
<dbReference type="PROSITE" id="PS50893">
    <property type="entry name" value="ABC_TRANSPORTER_2"/>
    <property type="match status" value="1"/>
</dbReference>
<dbReference type="Proteomes" id="UP001410648">
    <property type="component" value="Unassembled WGS sequence"/>
</dbReference>
<dbReference type="GO" id="GO:0005524">
    <property type="term" value="F:ATP binding"/>
    <property type="evidence" value="ECO:0007669"/>
    <property type="project" value="UniProtKB-KW"/>
</dbReference>
<sequence length="353" mass="38702">MSFIHINNLTKRFEGNLAPAVDQISFSINKGEIVSLLGPSGCGKTTALRMIAGFENPSGGTIQVDQRYIVSESDVTPAEKRGIGMVFQEHALFPHMTVAKNIMFGLKNMRRSQKIKRVNEMLELVELEDYADMIPSRLSGGQQQRVAIARALAPKPHVILLDEPFSNIDASLREKMRFDISSILKKANATAIIVTHDQKDAFAVADKIVVMKDGTIQQVSTPKELYRCPSNCFVAQFVGKTNLLQGVVSKDGQSINTSVGTFDQLEGILQPALSKVMLSIRPENIAVSETGRYSGCVDRIVYGGDSQEIHLTAEGHSSLAPTPLLINAPISFDIEVNEQVRFDISSKDITVIE</sequence>
<dbReference type="EMBL" id="BAAADA010000196">
    <property type="protein sequence ID" value="GAA0493775.1"/>
    <property type="molecule type" value="Genomic_DNA"/>
</dbReference>
<feature type="domain" description="ABC transporter" evidence="10">
    <location>
        <begin position="4"/>
        <end position="238"/>
    </location>
</feature>
<keyword evidence="3" id="KW-0410">Iron transport</keyword>
<dbReference type="Gene3D" id="2.40.50.100">
    <property type="match status" value="1"/>
</dbReference>
<evidence type="ECO:0000313" key="12">
    <source>
        <dbReference type="Proteomes" id="UP001410648"/>
    </source>
</evidence>
<proteinExistence type="predicted"/>
<dbReference type="Pfam" id="PF08402">
    <property type="entry name" value="TOBE_2"/>
    <property type="match status" value="1"/>
</dbReference>
<dbReference type="PANTHER" id="PTHR42781:SF4">
    <property type="entry name" value="SPERMIDINE_PUTRESCINE IMPORT ATP-BINDING PROTEIN POTA"/>
    <property type="match status" value="1"/>
</dbReference>
<dbReference type="PROSITE" id="PS00211">
    <property type="entry name" value="ABC_TRANSPORTER_1"/>
    <property type="match status" value="1"/>
</dbReference>
<evidence type="ECO:0000256" key="5">
    <source>
        <dbReference type="ARBA" id="ARBA00022840"/>
    </source>
</evidence>
<evidence type="ECO:0000256" key="7">
    <source>
        <dbReference type="ARBA" id="ARBA00023004"/>
    </source>
</evidence>
<keyword evidence="9" id="KW-0472">Membrane</keyword>
<evidence type="ECO:0000313" key="11">
    <source>
        <dbReference type="EMBL" id="GAA0493775.1"/>
    </source>
</evidence>
<reference evidence="11 12" key="1">
    <citation type="journal article" date="2019" name="Int. J. Syst. Evol. Microbiol.">
        <title>The Global Catalogue of Microorganisms (GCM) 10K type strain sequencing project: providing services to taxonomists for standard genome sequencing and annotation.</title>
        <authorList>
            <consortium name="The Broad Institute Genomics Platform"/>
            <consortium name="The Broad Institute Genome Sequencing Center for Infectious Disease"/>
            <person name="Wu L."/>
            <person name="Ma J."/>
        </authorList>
    </citation>
    <scope>NUCLEOTIDE SEQUENCE [LARGE SCALE GENOMIC DNA]</scope>
    <source>
        <strain evidence="11 12">JCM 14232</strain>
    </source>
</reference>
<protein>
    <submittedName>
        <fullName evidence="11">ABC transporter ATP-binding protein</fullName>
    </submittedName>
</protein>
<organism evidence="11 12">
    <name type="scientific">Alkalibacterium indicireducens</name>
    <dbReference type="NCBI Taxonomy" id="398758"/>
    <lineage>
        <taxon>Bacteria</taxon>
        <taxon>Bacillati</taxon>
        <taxon>Bacillota</taxon>
        <taxon>Bacilli</taxon>
        <taxon>Lactobacillales</taxon>
        <taxon>Carnobacteriaceae</taxon>
        <taxon>Alkalibacterium</taxon>
    </lineage>
</organism>
<dbReference type="SUPFAM" id="SSF50331">
    <property type="entry name" value="MOP-like"/>
    <property type="match status" value="1"/>
</dbReference>
<dbReference type="InterPro" id="IPR008995">
    <property type="entry name" value="Mo/tungstate-bd_C_term_dom"/>
</dbReference>
<keyword evidence="6" id="KW-1278">Translocase</keyword>
<keyword evidence="12" id="KW-1185">Reference proteome</keyword>
<keyword evidence="7" id="KW-0408">Iron</keyword>
<keyword evidence="4" id="KW-0547">Nucleotide-binding</keyword>
<dbReference type="PANTHER" id="PTHR42781">
    <property type="entry name" value="SPERMIDINE/PUTRESCINE IMPORT ATP-BINDING PROTEIN POTA"/>
    <property type="match status" value="1"/>
</dbReference>
<evidence type="ECO:0000256" key="4">
    <source>
        <dbReference type="ARBA" id="ARBA00022741"/>
    </source>
</evidence>
<dbReference type="RefSeq" id="WP_346025435.1">
    <property type="nucleotide sequence ID" value="NZ_BAAADA010000196.1"/>
</dbReference>
<dbReference type="SUPFAM" id="SSF52540">
    <property type="entry name" value="P-loop containing nucleoside triphosphate hydrolases"/>
    <property type="match status" value="1"/>
</dbReference>
<evidence type="ECO:0000256" key="3">
    <source>
        <dbReference type="ARBA" id="ARBA00022496"/>
    </source>
</evidence>
<evidence type="ECO:0000256" key="2">
    <source>
        <dbReference type="ARBA" id="ARBA00022475"/>
    </source>
</evidence>
<dbReference type="InterPro" id="IPR050093">
    <property type="entry name" value="ABC_SmlMolc_Importer"/>
</dbReference>
<dbReference type="InterPro" id="IPR003593">
    <property type="entry name" value="AAA+_ATPase"/>
</dbReference>
<gene>
    <name evidence="11" type="ORF">GCM10008936_20890</name>
</gene>
<dbReference type="InterPro" id="IPR027417">
    <property type="entry name" value="P-loop_NTPase"/>
</dbReference>
<name>A0ABN1BAQ6_9LACT</name>